<reference evidence="2 3" key="1">
    <citation type="submission" date="2014-04" db="EMBL/GenBank/DDBJ databases">
        <title>Evolutionary Origins and Diversification of the Mycorrhizal Mutualists.</title>
        <authorList>
            <consortium name="DOE Joint Genome Institute"/>
            <consortium name="Mycorrhizal Genomics Consortium"/>
            <person name="Kohler A."/>
            <person name="Kuo A."/>
            <person name="Nagy L.G."/>
            <person name="Floudas D."/>
            <person name="Copeland A."/>
            <person name="Barry K.W."/>
            <person name="Cichocki N."/>
            <person name="Veneault-Fourrey C."/>
            <person name="LaButti K."/>
            <person name="Lindquist E.A."/>
            <person name="Lipzen A."/>
            <person name="Lundell T."/>
            <person name="Morin E."/>
            <person name="Murat C."/>
            <person name="Riley R."/>
            <person name="Ohm R."/>
            <person name="Sun H."/>
            <person name="Tunlid A."/>
            <person name="Henrissat B."/>
            <person name="Grigoriev I.V."/>
            <person name="Hibbett D.S."/>
            <person name="Martin F."/>
        </authorList>
    </citation>
    <scope>NUCLEOTIDE SEQUENCE [LARGE SCALE GENOMIC DNA]</scope>
    <source>
        <strain evidence="2 3">FD-317 M1</strain>
    </source>
</reference>
<accession>A0A0D0C6X6</accession>
<name>A0A0D0C6X6_9AGAR</name>
<feature type="compositionally biased region" description="Polar residues" evidence="1">
    <location>
        <begin position="71"/>
        <end position="83"/>
    </location>
</feature>
<sequence length="122" mass="12800">MNTHSQAKTAAIMNARTQSAKAQAQSGSMVPTQLEAAQEMIPSLKHKICLIMDHVSILVPQRAPVMNTMASEQSSTLHTQAATANPEKTAVVDIELNNHDAEPGAGDAGASATLDSPEVQVN</sequence>
<keyword evidence="3" id="KW-1185">Reference proteome</keyword>
<dbReference type="HOGENOM" id="CLU_2027006_0_0_1"/>
<feature type="region of interest" description="Disordered" evidence="1">
    <location>
        <begin position="71"/>
        <end position="122"/>
    </location>
</feature>
<evidence type="ECO:0000313" key="2">
    <source>
        <dbReference type="EMBL" id="KIK53622.1"/>
    </source>
</evidence>
<feature type="region of interest" description="Disordered" evidence="1">
    <location>
        <begin position="1"/>
        <end position="28"/>
    </location>
</feature>
<dbReference type="EMBL" id="KN834826">
    <property type="protein sequence ID" value="KIK53622.1"/>
    <property type="molecule type" value="Genomic_DNA"/>
</dbReference>
<dbReference type="Proteomes" id="UP000053593">
    <property type="component" value="Unassembled WGS sequence"/>
</dbReference>
<feature type="compositionally biased region" description="Polar residues" evidence="1">
    <location>
        <begin position="15"/>
        <end position="28"/>
    </location>
</feature>
<evidence type="ECO:0000313" key="3">
    <source>
        <dbReference type="Proteomes" id="UP000053593"/>
    </source>
</evidence>
<proteinExistence type="predicted"/>
<protein>
    <submittedName>
        <fullName evidence="2">Unplaced genomic scaffold GYMLUscaffold_78, whole genome shotgun sequence</fullName>
    </submittedName>
</protein>
<organism evidence="2 3">
    <name type="scientific">Collybiopsis luxurians FD-317 M1</name>
    <dbReference type="NCBI Taxonomy" id="944289"/>
    <lineage>
        <taxon>Eukaryota</taxon>
        <taxon>Fungi</taxon>
        <taxon>Dikarya</taxon>
        <taxon>Basidiomycota</taxon>
        <taxon>Agaricomycotina</taxon>
        <taxon>Agaricomycetes</taxon>
        <taxon>Agaricomycetidae</taxon>
        <taxon>Agaricales</taxon>
        <taxon>Marasmiineae</taxon>
        <taxon>Omphalotaceae</taxon>
        <taxon>Collybiopsis</taxon>
        <taxon>Collybiopsis luxurians</taxon>
    </lineage>
</organism>
<evidence type="ECO:0000256" key="1">
    <source>
        <dbReference type="SAM" id="MobiDB-lite"/>
    </source>
</evidence>
<gene>
    <name evidence="2" type="ORF">GYMLUDRAFT_250210</name>
</gene>
<dbReference type="AlphaFoldDB" id="A0A0D0C6X6"/>